<gene>
    <name evidence="4" type="ordered locus">Dshi_4154</name>
</gene>
<dbReference type="eggNOG" id="COG0491">
    <property type="taxonomic scope" value="Bacteria"/>
</dbReference>
<geneLocation type="plasmid" evidence="4 5">
    <name>pDSHI05</name>
</geneLocation>
<dbReference type="Proteomes" id="UP000006833">
    <property type="component" value="Plasmid pDSHI05"/>
</dbReference>
<dbReference type="HOGENOM" id="CLU_056342_0_2_5"/>
<dbReference type="Gene3D" id="3.60.15.10">
    <property type="entry name" value="Ribonuclease Z/Hydroxyacylglutathione hydrolase-like"/>
    <property type="match status" value="1"/>
</dbReference>
<dbReference type="PANTHER" id="PTHR42951">
    <property type="entry name" value="METALLO-BETA-LACTAMASE DOMAIN-CONTAINING"/>
    <property type="match status" value="1"/>
</dbReference>
<evidence type="ECO:0000313" key="5">
    <source>
        <dbReference type="Proteomes" id="UP000006833"/>
    </source>
</evidence>
<proteinExistence type="inferred from homology"/>
<dbReference type="InterPro" id="IPR036866">
    <property type="entry name" value="RibonucZ/Hydroxyglut_hydro"/>
</dbReference>
<dbReference type="InterPro" id="IPR050855">
    <property type="entry name" value="NDM-1-like"/>
</dbReference>
<dbReference type="RefSeq" id="WP_012187431.1">
    <property type="nucleotide sequence ID" value="NC_009959.1"/>
</dbReference>
<dbReference type="CDD" id="cd16282">
    <property type="entry name" value="metallo-hydrolase-like_MBL-fold"/>
    <property type="match status" value="1"/>
</dbReference>
<evidence type="ECO:0000259" key="3">
    <source>
        <dbReference type="SMART" id="SM00849"/>
    </source>
</evidence>
<feature type="domain" description="Metallo-beta-lactamase" evidence="3">
    <location>
        <begin position="61"/>
        <end position="241"/>
    </location>
</feature>
<dbReference type="AlphaFoldDB" id="A8LUE7"/>
<evidence type="ECO:0000313" key="4">
    <source>
        <dbReference type="EMBL" id="ABV95864.1"/>
    </source>
</evidence>
<dbReference type="Pfam" id="PF00753">
    <property type="entry name" value="Lactamase_B"/>
    <property type="match status" value="1"/>
</dbReference>
<dbReference type="SUPFAM" id="SSF56281">
    <property type="entry name" value="Metallo-hydrolase/oxidoreductase"/>
    <property type="match status" value="1"/>
</dbReference>
<dbReference type="NCBIfam" id="TIGR04558">
    <property type="entry name" value="SoxH_rel_PQQ_1"/>
    <property type="match status" value="1"/>
</dbReference>
<comment type="similarity">
    <text evidence="1">Belongs to the metallo-beta-lactamase superfamily. Class-B beta-lactamase family.</text>
</comment>
<feature type="signal peptide" evidence="2">
    <location>
        <begin position="1"/>
        <end position="26"/>
    </location>
</feature>
<keyword evidence="2" id="KW-0732">Signal</keyword>
<dbReference type="KEGG" id="dsh:Dshi_4154"/>
<reference evidence="5" key="1">
    <citation type="journal article" date="2010" name="ISME J.">
        <title>The complete genome sequence of the algal symbiont Dinoroseobacter shibae: a hitchhiker's guide to life in the sea.</title>
        <authorList>
            <person name="Wagner-Dobler I."/>
            <person name="Ballhausen B."/>
            <person name="Berger M."/>
            <person name="Brinkhoff T."/>
            <person name="Buchholz I."/>
            <person name="Bunk B."/>
            <person name="Cypionka H."/>
            <person name="Daniel R."/>
            <person name="Drepper T."/>
            <person name="Gerdts G."/>
            <person name="Hahnke S."/>
            <person name="Han C."/>
            <person name="Jahn D."/>
            <person name="Kalhoefer D."/>
            <person name="Kiss H."/>
            <person name="Klenk H.P."/>
            <person name="Kyrpides N."/>
            <person name="Liebl W."/>
            <person name="Liesegang H."/>
            <person name="Meincke L."/>
            <person name="Pati A."/>
            <person name="Petersen J."/>
            <person name="Piekarski T."/>
            <person name="Pommerenke C."/>
            <person name="Pradella S."/>
            <person name="Pukall R."/>
            <person name="Rabus R."/>
            <person name="Stackebrandt E."/>
            <person name="Thole S."/>
            <person name="Thompson L."/>
            <person name="Tielen P."/>
            <person name="Tomasch J."/>
            <person name="von Jan M."/>
            <person name="Wanphrut N."/>
            <person name="Wichels A."/>
            <person name="Zech H."/>
            <person name="Simon M."/>
        </authorList>
    </citation>
    <scope>NUCLEOTIDE SEQUENCE [LARGE SCALE GENOMIC DNA]</scope>
    <source>
        <strain evidence="5">DSM 16493 / NCIMB 14021 / DFL 12</strain>
        <plasmid evidence="5">Plasmid pDSHI05</plasmid>
    </source>
</reference>
<dbReference type="EMBL" id="CP000835">
    <property type="protein sequence ID" value="ABV95864.1"/>
    <property type="molecule type" value="Genomic_DNA"/>
</dbReference>
<name>A8LUE7_DINSH</name>
<accession>A8LUE7</accession>
<keyword evidence="4" id="KW-0614">Plasmid</keyword>
<dbReference type="OrthoDB" id="7253658at2"/>
<protein>
    <submittedName>
        <fullName evidence="4">Beta-lactamase domain protein</fullName>
        <ecNumber evidence="4">3.1.-.-</ecNumber>
    </submittedName>
</protein>
<dbReference type="InterPro" id="IPR001279">
    <property type="entry name" value="Metallo-B-lactamas"/>
</dbReference>
<keyword evidence="4" id="KW-0378">Hydrolase</keyword>
<dbReference type="InterPro" id="IPR030811">
    <property type="entry name" value="SoxH-rel_PQQ_1"/>
</dbReference>
<dbReference type="PANTHER" id="PTHR42951:SF4">
    <property type="entry name" value="ACYL-COENZYME A THIOESTERASE MBLAC2"/>
    <property type="match status" value="1"/>
</dbReference>
<evidence type="ECO:0000256" key="2">
    <source>
        <dbReference type="SAM" id="SignalP"/>
    </source>
</evidence>
<dbReference type="GO" id="GO:0017001">
    <property type="term" value="P:antibiotic catabolic process"/>
    <property type="evidence" value="ECO:0007669"/>
    <property type="project" value="UniProtKB-ARBA"/>
</dbReference>
<sequence>MADLRFSRRASLGLLASAALIRPARAAARLSYDLRPQAVAKGVWMIEGSTEYFTMENGGAIVNCALLQGDTGLIVVDTGSSLRYGEALKSVADGLDLRGVSTVINTHHHPDHFFGNQVFADRPILALGETILQADAQADALADNMYRILGDWMRGTDPVIPRNVISGGDVVIDGRAFLALPLSGHTEGDLALLDRESGILIAGDLVFYDRAATTPSADLPVWHAALDTLEGTGAAAVLPGHGPIDRSGAAIPQTRAYLRWLEDTLRTAAGQGLDMIEVMDLPLPPEFAGLGAEPEEFHRSIAHLYPSIEREVMPRAN</sequence>
<keyword evidence="5" id="KW-1185">Reference proteome</keyword>
<dbReference type="EC" id="3.1.-.-" evidence="4"/>
<dbReference type="GO" id="GO:0016787">
    <property type="term" value="F:hydrolase activity"/>
    <property type="evidence" value="ECO:0007669"/>
    <property type="project" value="UniProtKB-KW"/>
</dbReference>
<feature type="chain" id="PRO_5002723141" evidence="2">
    <location>
        <begin position="27"/>
        <end position="317"/>
    </location>
</feature>
<organism evidence="4 5">
    <name type="scientific">Dinoroseobacter shibae (strain DSM 16493 / NCIMB 14021 / DFL 12)</name>
    <dbReference type="NCBI Taxonomy" id="398580"/>
    <lineage>
        <taxon>Bacteria</taxon>
        <taxon>Pseudomonadati</taxon>
        <taxon>Pseudomonadota</taxon>
        <taxon>Alphaproteobacteria</taxon>
        <taxon>Rhodobacterales</taxon>
        <taxon>Roseobacteraceae</taxon>
        <taxon>Dinoroseobacter</taxon>
    </lineage>
</organism>
<dbReference type="SMART" id="SM00849">
    <property type="entry name" value="Lactamase_B"/>
    <property type="match status" value="1"/>
</dbReference>
<evidence type="ECO:0000256" key="1">
    <source>
        <dbReference type="ARBA" id="ARBA00005250"/>
    </source>
</evidence>